<proteinExistence type="predicted"/>
<gene>
    <name evidence="2" type="ORF">HCN83_02315</name>
</gene>
<dbReference type="Proteomes" id="UP000752012">
    <property type="component" value="Unassembled WGS sequence"/>
</dbReference>
<organism evidence="2 3">
    <name type="scientific">Alkalicoccus luteus</name>
    <dbReference type="NCBI Taxonomy" id="1237094"/>
    <lineage>
        <taxon>Bacteria</taxon>
        <taxon>Bacillati</taxon>
        <taxon>Bacillota</taxon>
        <taxon>Bacilli</taxon>
        <taxon>Bacillales</taxon>
        <taxon>Bacillaceae</taxon>
        <taxon>Alkalicoccus</taxon>
    </lineage>
</organism>
<evidence type="ECO:0000313" key="3">
    <source>
        <dbReference type="Proteomes" id="UP000752012"/>
    </source>
</evidence>
<evidence type="ECO:0000313" key="2">
    <source>
        <dbReference type="EMBL" id="NJP36419.1"/>
    </source>
</evidence>
<accession>A0A969PP73</accession>
<protein>
    <submittedName>
        <fullName evidence="2">Uncharacterized protein</fullName>
    </submittedName>
</protein>
<keyword evidence="1" id="KW-0812">Transmembrane</keyword>
<sequence>MKFVFTMIVRCEIAAYFMCFNSIYQGTDSLEKLGGDRLLHEPLHAAAWLFLFAVTAFAAGFSIWKGVKLSHYMAVGSSMIAAGLIPFVSTLELMTYSYPAPELPQLTGRLLQAEPLALTAVLLHIYLYTVPVYLITKKKH</sequence>
<reference evidence="2 3" key="1">
    <citation type="submission" date="2020-03" db="EMBL/GenBank/DDBJ databases">
        <title>Assessment of the enzymatic potential of alkaline-tolerant lipase obtained from Bacillus luteus H11 (technogenic soil) for the bioremediation of saline soils contaminated with petroleum substances.</title>
        <authorList>
            <person name="Kalwasinska A."/>
        </authorList>
    </citation>
    <scope>NUCLEOTIDE SEQUENCE [LARGE SCALE GENOMIC DNA]</scope>
    <source>
        <strain evidence="2 3">H11</strain>
    </source>
</reference>
<keyword evidence="1" id="KW-1133">Transmembrane helix</keyword>
<evidence type="ECO:0000256" key="1">
    <source>
        <dbReference type="SAM" id="Phobius"/>
    </source>
</evidence>
<comment type="caution">
    <text evidence="2">The sequence shown here is derived from an EMBL/GenBank/DDBJ whole genome shotgun (WGS) entry which is preliminary data.</text>
</comment>
<dbReference type="EMBL" id="JAATHJ010000002">
    <property type="protein sequence ID" value="NJP36419.1"/>
    <property type="molecule type" value="Genomic_DNA"/>
</dbReference>
<feature type="transmembrane region" description="Helical" evidence="1">
    <location>
        <begin position="116"/>
        <end position="135"/>
    </location>
</feature>
<feature type="transmembrane region" description="Helical" evidence="1">
    <location>
        <begin position="71"/>
        <end position="96"/>
    </location>
</feature>
<dbReference type="AlphaFoldDB" id="A0A969PP73"/>
<keyword evidence="1" id="KW-0472">Membrane</keyword>
<feature type="transmembrane region" description="Helical" evidence="1">
    <location>
        <begin position="45"/>
        <end position="64"/>
    </location>
</feature>
<keyword evidence="3" id="KW-1185">Reference proteome</keyword>
<name>A0A969PP73_9BACI</name>